<name>A0A804PR25_MAIZE</name>
<dbReference type="PANTHER" id="PTHR21450:SF30">
    <property type="entry name" value="OS07G0686500 PROTEIN"/>
    <property type="match status" value="1"/>
</dbReference>
<dbReference type="Proteomes" id="UP000007305">
    <property type="component" value="Chromosome 6"/>
</dbReference>
<dbReference type="EnsemblPlants" id="Zm00001eb262610_T001">
    <property type="protein sequence ID" value="Zm00001eb262610_P001"/>
    <property type="gene ID" value="Zm00001eb262610"/>
</dbReference>
<dbReference type="InParanoid" id="A0A804PR25"/>
<evidence type="ECO:0000313" key="3">
    <source>
        <dbReference type="EnsemblPlants" id="Zm00001eb262610_P001"/>
    </source>
</evidence>
<protein>
    <recommendedName>
        <fullName evidence="2">DUF632 domain-containing protein</fullName>
    </recommendedName>
</protein>
<dbReference type="Pfam" id="PF04782">
    <property type="entry name" value="DUF632"/>
    <property type="match status" value="1"/>
</dbReference>
<feature type="region of interest" description="Disordered" evidence="1">
    <location>
        <begin position="1"/>
        <end position="70"/>
    </location>
</feature>
<organism evidence="3 4">
    <name type="scientific">Zea mays</name>
    <name type="common">Maize</name>
    <dbReference type="NCBI Taxonomy" id="4577"/>
    <lineage>
        <taxon>Eukaryota</taxon>
        <taxon>Viridiplantae</taxon>
        <taxon>Streptophyta</taxon>
        <taxon>Embryophyta</taxon>
        <taxon>Tracheophyta</taxon>
        <taxon>Spermatophyta</taxon>
        <taxon>Magnoliopsida</taxon>
        <taxon>Liliopsida</taxon>
        <taxon>Poales</taxon>
        <taxon>Poaceae</taxon>
        <taxon>PACMAD clade</taxon>
        <taxon>Panicoideae</taxon>
        <taxon>Andropogonodae</taxon>
        <taxon>Andropogoneae</taxon>
        <taxon>Tripsacinae</taxon>
        <taxon>Zea</taxon>
    </lineage>
</organism>
<reference evidence="4" key="1">
    <citation type="journal article" date="2009" name="Science">
        <title>The B73 maize genome: complexity, diversity, and dynamics.</title>
        <authorList>
            <person name="Schnable P.S."/>
            <person name="Ware D."/>
            <person name="Fulton R.S."/>
            <person name="Stein J.C."/>
            <person name="Wei F."/>
            <person name="Pasternak S."/>
            <person name="Liang C."/>
            <person name="Zhang J."/>
            <person name="Fulton L."/>
            <person name="Graves T.A."/>
            <person name="Minx P."/>
            <person name="Reily A.D."/>
            <person name="Courtney L."/>
            <person name="Kruchowski S.S."/>
            <person name="Tomlinson C."/>
            <person name="Strong C."/>
            <person name="Delehaunty K."/>
            <person name="Fronick C."/>
            <person name="Courtney B."/>
            <person name="Rock S.M."/>
            <person name="Belter E."/>
            <person name="Du F."/>
            <person name="Kim K."/>
            <person name="Abbott R.M."/>
            <person name="Cotton M."/>
            <person name="Levy A."/>
            <person name="Marchetto P."/>
            <person name="Ochoa K."/>
            <person name="Jackson S.M."/>
            <person name="Gillam B."/>
            <person name="Chen W."/>
            <person name="Yan L."/>
            <person name="Higginbotham J."/>
            <person name="Cardenas M."/>
            <person name="Waligorski J."/>
            <person name="Applebaum E."/>
            <person name="Phelps L."/>
            <person name="Falcone J."/>
            <person name="Kanchi K."/>
            <person name="Thane T."/>
            <person name="Scimone A."/>
            <person name="Thane N."/>
            <person name="Henke J."/>
            <person name="Wang T."/>
            <person name="Ruppert J."/>
            <person name="Shah N."/>
            <person name="Rotter K."/>
            <person name="Hodges J."/>
            <person name="Ingenthron E."/>
            <person name="Cordes M."/>
            <person name="Kohlberg S."/>
            <person name="Sgro J."/>
            <person name="Delgado B."/>
            <person name="Mead K."/>
            <person name="Chinwalla A."/>
            <person name="Leonard S."/>
            <person name="Crouse K."/>
            <person name="Collura K."/>
            <person name="Kudrna D."/>
            <person name="Currie J."/>
            <person name="He R."/>
            <person name="Angelova A."/>
            <person name="Rajasekar S."/>
            <person name="Mueller T."/>
            <person name="Lomeli R."/>
            <person name="Scara G."/>
            <person name="Ko A."/>
            <person name="Delaney K."/>
            <person name="Wissotski M."/>
            <person name="Lopez G."/>
            <person name="Campos D."/>
            <person name="Braidotti M."/>
            <person name="Ashley E."/>
            <person name="Golser W."/>
            <person name="Kim H."/>
            <person name="Lee S."/>
            <person name="Lin J."/>
            <person name="Dujmic Z."/>
            <person name="Kim W."/>
            <person name="Talag J."/>
            <person name="Zuccolo A."/>
            <person name="Fan C."/>
            <person name="Sebastian A."/>
            <person name="Kramer M."/>
            <person name="Spiegel L."/>
            <person name="Nascimento L."/>
            <person name="Zutavern T."/>
            <person name="Miller B."/>
            <person name="Ambroise C."/>
            <person name="Muller S."/>
            <person name="Spooner W."/>
            <person name="Narechania A."/>
            <person name="Ren L."/>
            <person name="Wei S."/>
            <person name="Kumari S."/>
            <person name="Faga B."/>
            <person name="Levy M.J."/>
            <person name="McMahan L."/>
            <person name="Van Buren P."/>
            <person name="Vaughn M.W."/>
            <person name="Ying K."/>
            <person name="Yeh C.-T."/>
            <person name="Emrich S.J."/>
            <person name="Jia Y."/>
            <person name="Kalyanaraman A."/>
            <person name="Hsia A.-P."/>
            <person name="Barbazuk W.B."/>
            <person name="Baucom R.S."/>
            <person name="Brutnell T.P."/>
            <person name="Carpita N.C."/>
            <person name="Chaparro C."/>
            <person name="Chia J.-M."/>
            <person name="Deragon J.-M."/>
            <person name="Estill J.C."/>
            <person name="Fu Y."/>
            <person name="Jeddeloh J.A."/>
            <person name="Han Y."/>
            <person name="Lee H."/>
            <person name="Li P."/>
            <person name="Lisch D.R."/>
            <person name="Liu S."/>
            <person name="Liu Z."/>
            <person name="Nagel D.H."/>
            <person name="McCann M.C."/>
            <person name="SanMiguel P."/>
            <person name="Myers A.M."/>
            <person name="Nettleton D."/>
            <person name="Nguyen J."/>
            <person name="Penning B.W."/>
            <person name="Ponnala L."/>
            <person name="Schneider K.L."/>
            <person name="Schwartz D.C."/>
            <person name="Sharma A."/>
            <person name="Soderlund C."/>
            <person name="Springer N.M."/>
            <person name="Sun Q."/>
            <person name="Wang H."/>
            <person name="Waterman M."/>
            <person name="Westerman R."/>
            <person name="Wolfgruber T.K."/>
            <person name="Yang L."/>
            <person name="Yu Y."/>
            <person name="Zhang L."/>
            <person name="Zhou S."/>
            <person name="Zhu Q."/>
            <person name="Bennetzen J.L."/>
            <person name="Dawe R.K."/>
            <person name="Jiang J."/>
            <person name="Jiang N."/>
            <person name="Presting G.G."/>
            <person name="Wessler S.R."/>
            <person name="Aluru S."/>
            <person name="Martienssen R.A."/>
            <person name="Clifton S.W."/>
            <person name="McCombie W.R."/>
            <person name="Wing R.A."/>
            <person name="Wilson R.K."/>
        </authorList>
    </citation>
    <scope>NUCLEOTIDE SEQUENCE [LARGE SCALE GENOMIC DNA]</scope>
    <source>
        <strain evidence="4">cv. B73</strain>
    </source>
</reference>
<dbReference type="Gramene" id="Zm00001eb262610_T001">
    <property type="protein sequence ID" value="Zm00001eb262610_P001"/>
    <property type="gene ID" value="Zm00001eb262610"/>
</dbReference>
<evidence type="ECO:0000313" key="4">
    <source>
        <dbReference type="Proteomes" id="UP000007305"/>
    </source>
</evidence>
<feature type="compositionally biased region" description="Basic residues" evidence="1">
    <location>
        <begin position="34"/>
        <end position="53"/>
    </location>
</feature>
<dbReference type="PANTHER" id="PTHR21450">
    <property type="entry name" value="PROTEIN ALTERED PHOSPHATE STARVATION RESPONSE 1"/>
    <property type="match status" value="1"/>
</dbReference>
<evidence type="ECO:0000259" key="2">
    <source>
        <dbReference type="Pfam" id="PF04782"/>
    </source>
</evidence>
<dbReference type="AlphaFoldDB" id="A0A804PR25"/>
<reference evidence="3" key="2">
    <citation type="submission" date="2019-07" db="EMBL/GenBank/DDBJ databases">
        <authorList>
            <person name="Seetharam A."/>
            <person name="Woodhouse M."/>
            <person name="Cannon E."/>
        </authorList>
    </citation>
    <scope>NUCLEOTIDE SEQUENCE [LARGE SCALE GENOMIC DNA]</scope>
    <source>
        <strain evidence="3">cv. B73</strain>
    </source>
</reference>
<feature type="compositionally biased region" description="Pro residues" evidence="1">
    <location>
        <begin position="54"/>
        <end position="64"/>
    </location>
</feature>
<evidence type="ECO:0000256" key="1">
    <source>
        <dbReference type="SAM" id="MobiDB-lite"/>
    </source>
</evidence>
<dbReference type="InterPro" id="IPR006867">
    <property type="entry name" value="DUF632"/>
</dbReference>
<accession>A0A804PR25</accession>
<proteinExistence type="predicted"/>
<reference evidence="3" key="3">
    <citation type="submission" date="2021-05" db="UniProtKB">
        <authorList>
            <consortium name="EnsemblPlants"/>
        </authorList>
    </citation>
    <scope>IDENTIFICATION</scope>
    <source>
        <strain evidence="3">cv. B73</strain>
    </source>
</reference>
<feature type="domain" description="DUF632" evidence="2">
    <location>
        <begin position="175"/>
        <end position="243"/>
    </location>
</feature>
<keyword evidence="4" id="KW-1185">Reference proteome</keyword>
<sequence length="264" mass="30367">MAPSSVTSAPRPMAPSKGSKNRIKSSRDLNVNFFRKKGQNTKKIRPRGRRARPPPRPPRTPPPTPERHPSLTLAATTSRKDRILVSSRVHDAVLPIAAGDQDLYPLLDGGRGLGWRPGTRRRWAWRWRQRPRRRRPRRIEEIPIILEEDKIQFRHLLCGDWRNRSVSSKLSPSRNLLGTNAGSHISTLDRLYFWESKLYDEAKASSAICRKYGGKCKKLRLHESRGVNQIDNDFTRAARERCQYHCILQDDRICSSGPINKRDG</sequence>